<dbReference type="EMBL" id="JANIEX010001149">
    <property type="protein sequence ID" value="KAJ3560559.1"/>
    <property type="molecule type" value="Genomic_DNA"/>
</dbReference>
<organism evidence="2 3">
    <name type="scientific">Leucocoprinus birnbaumii</name>
    <dbReference type="NCBI Taxonomy" id="56174"/>
    <lineage>
        <taxon>Eukaryota</taxon>
        <taxon>Fungi</taxon>
        <taxon>Dikarya</taxon>
        <taxon>Basidiomycota</taxon>
        <taxon>Agaricomycotina</taxon>
        <taxon>Agaricomycetes</taxon>
        <taxon>Agaricomycetidae</taxon>
        <taxon>Agaricales</taxon>
        <taxon>Agaricineae</taxon>
        <taxon>Agaricaceae</taxon>
        <taxon>Leucocoprinus</taxon>
    </lineage>
</organism>
<feature type="region of interest" description="Disordered" evidence="1">
    <location>
        <begin position="339"/>
        <end position="376"/>
    </location>
</feature>
<accession>A0AAD5VK54</accession>
<feature type="compositionally biased region" description="Basic residues" evidence="1">
    <location>
        <begin position="357"/>
        <end position="376"/>
    </location>
</feature>
<reference evidence="2" key="1">
    <citation type="submission" date="2022-07" db="EMBL/GenBank/DDBJ databases">
        <title>Genome Sequence of Leucocoprinus birnbaumii.</title>
        <authorList>
            <person name="Buettner E."/>
        </authorList>
    </citation>
    <scope>NUCLEOTIDE SEQUENCE</scope>
    <source>
        <strain evidence="2">VT141</strain>
    </source>
</reference>
<protein>
    <submittedName>
        <fullName evidence="2">Uncharacterized protein</fullName>
    </submittedName>
</protein>
<gene>
    <name evidence="2" type="ORF">NP233_g10758</name>
</gene>
<evidence type="ECO:0000256" key="1">
    <source>
        <dbReference type="SAM" id="MobiDB-lite"/>
    </source>
</evidence>
<name>A0AAD5VK54_9AGAR</name>
<sequence>MTDTTSTRDVVESVEVRVFIEPYKPARIYEVPCINGEMNLYRNPELINDTGFPAVFQTMYDPSINMFAGMHHQSGTFQVDQSIPFWIMKEGNLHVDACPHIDEWCDIVEDSWKEVHGVLAEGPRTPRLPPIDEDSWKEVHPVFAERFRTPQHPPTSSPILFTDLSTPMSSSPIPALPSLCDSPTPISQPPPNQLACRYMGNRFGLAPPSRPSQPPLHQLNYDYLGKENHFGLASPSPSASPPLPASSDILGKRKREAIPFSIGSLGPFHISIHVNGKDIQVEQEVVDAATKTGGDSIPTKVPDQPTKVNNQAESGIGTQLKVYQDSSVQAGSEIIDLTISEDEGSGDTEFTPEPAVKKRNLRSARGKAKARRGRKL</sequence>
<evidence type="ECO:0000313" key="2">
    <source>
        <dbReference type="EMBL" id="KAJ3560559.1"/>
    </source>
</evidence>
<dbReference type="Proteomes" id="UP001213000">
    <property type="component" value="Unassembled WGS sequence"/>
</dbReference>
<dbReference type="AlphaFoldDB" id="A0AAD5VK54"/>
<proteinExistence type="predicted"/>
<evidence type="ECO:0000313" key="3">
    <source>
        <dbReference type="Proteomes" id="UP001213000"/>
    </source>
</evidence>
<comment type="caution">
    <text evidence="2">The sequence shown here is derived from an EMBL/GenBank/DDBJ whole genome shotgun (WGS) entry which is preliminary data.</text>
</comment>
<keyword evidence="3" id="KW-1185">Reference proteome</keyword>